<gene>
    <name evidence="2" type="ORF">SAMN02745216_01374</name>
</gene>
<dbReference type="PANTHER" id="PTHR42983:SF1">
    <property type="entry name" value="IRON-MOLYBDENUM PROTEIN"/>
    <property type="match status" value="1"/>
</dbReference>
<dbReference type="CDD" id="cd00851">
    <property type="entry name" value="MTH1175"/>
    <property type="match status" value="1"/>
</dbReference>
<dbReference type="Proteomes" id="UP000183994">
    <property type="component" value="Unassembled WGS sequence"/>
</dbReference>
<dbReference type="OrthoDB" id="280278at2"/>
<evidence type="ECO:0000313" key="3">
    <source>
        <dbReference type="Proteomes" id="UP000183994"/>
    </source>
</evidence>
<dbReference type="STRING" id="1121393.SAMN02745216_01374"/>
<evidence type="ECO:0000259" key="1">
    <source>
        <dbReference type="Pfam" id="PF02579"/>
    </source>
</evidence>
<dbReference type="RefSeq" id="WP_073474331.1">
    <property type="nucleotide sequence ID" value="NZ_FQZU01000006.1"/>
</dbReference>
<reference evidence="3" key="1">
    <citation type="submission" date="2016-11" db="EMBL/GenBank/DDBJ databases">
        <authorList>
            <person name="Varghese N."/>
            <person name="Submissions S."/>
        </authorList>
    </citation>
    <scope>NUCLEOTIDE SEQUENCE [LARGE SCALE GENOMIC DNA]</scope>
    <source>
        <strain evidence="3">DSM 16219</strain>
    </source>
</reference>
<keyword evidence="3" id="KW-1185">Reference proteome</keyword>
<dbReference type="Pfam" id="PF02579">
    <property type="entry name" value="Nitro_FeMo-Co"/>
    <property type="match status" value="1"/>
</dbReference>
<protein>
    <submittedName>
        <fullName evidence="2">Predicted Fe-Mo cluster-binding protein, NifX family</fullName>
    </submittedName>
</protein>
<name>A0A1M6I717_9BACT</name>
<sequence length="132" mass="14242">MKIAVPTREGKIDDHYGHCDHFTVFTVDADKKITDENIVESPQGCGCKSNIAQQLSAEGVTVMLSGNMGQSAVDKLKEAGIQVVRGCDGEIKDVLQLWLDGEIKDSGIGCSEHGHECGHQHGETHGDYTFVS</sequence>
<dbReference type="EMBL" id="FQZU01000006">
    <property type="protein sequence ID" value="SHJ30214.1"/>
    <property type="molecule type" value="Genomic_DNA"/>
</dbReference>
<dbReference type="InterPro" id="IPR033913">
    <property type="entry name" value="MTH1175_dom"/>
</dbReference>
<dbReference type="InterPro" id="IPR003731">
    <property type="entry name" value="Di-Nase_FeMo-co_biosynth"/>
</dbReference>
<accession>A0A1M6I717</accession>
<proteinExistence type="predicted"/>
<organism evidence="2 3">
    <name type="scientific">Desulfatibacillum alkenivorans DSM 16219</name>
    <dbReference type="NCBI Taxonomy" id="1121393"/>
    <lineage>
        <taxon>Bacteria</taxon>
        <taxon>Pseudomonadati</taxon>
        <taxon>Thermodesulfobacteriota</taxon>
        <taxon>Desulfobacteria</taxon>
        <taxon>Desulfobacterales</taxon>
        <taxon>Desulfatibacillaceae</taxon>
        <taxon>Desulfatibacillum</taxon>
    </lineage>
</organism>
<evidence type="ECO:0000313" key="2">
    <source>
        <dbReference type="EMBL" id="SHJ30214.1"/>
    </source>
</evidence>
<dbReference type="AlphaFoldDB" id="A0A1M6I717"/>
<dbReference type="InterPro" id="IPR036105">
    <property type="entry name" value="DiNase_FeMo-co_biosyn_sf"/>
</dbReference>
<dbReference type="SUPFAM" id="SSF53146">
    <property type="entry name" value="Nitrogenase accessory factor-like"/>
    <property type="match status" value="1"/>
</dbReference>
<dbReference type="PANTHER" id="PTHR42983">
    <property type="entry name" value="DINITROGENASE IRON-MOLYBDENUM COFACTOR PROTEIN-RELATED"/>
    <property type="match status" value="1"/>
</dbReference>
<feature type="domain" description="Dinitrogenase iron-molybdenum cofactor biosynthesis" evidence="1">
    <location>
        <begin position="9"/>
        <end position="99"/>
    </location>
</feature>
<dbReference type="Gene3D" id="3.30.420.130">
    <property type="entry name" value="Dinitrogenase iron-molybdenum cofactor biosynthesis domain"/>
    <property type="match status" value="1"/>
</dbReference>